<dbReference type="EMBL" id="JACOPL010000005">
    <property type="protein sequence ID" value="MBC5725108.1"/>
    <property type="molecule type" value="Genomic_DNA"/>
</dbReference>
<proteinExistence type="predicted"/>
<evidence type="ECO:0000313" key="4">
    <source>
        <dbReference type="EMBL" id="MBC5725108.1"/>
    </source>
</evidence>
<dbReference type="SUPFAM" id="SSF141868">
    <property type="entry name" value="EAL domain-like"/>
    <property type="match status" value="1"/>
</dbReference>
<dbReference type="Proteomes" id="UP000606499">
    <property type="component" value="Unassembled WGS sequence"/>
</dbReference>
<reference evidence="4" key="1">
    <citation type="submission" date="2020-08" db="EMBL/GenBank/DDBJ databases">
        <title>Genome public.</title>
        <authorList>
            <person name="Liu C."/>
            <person name="Sun Q."/>
        </authorList>
    </citation>
    <scope>NUCLEOTIDE SEQUENCE</scope>
    <source>
        <strain evidence="4">NSJ-28</strain>
    </source>
</reference>
<accession>A0A923LTP4</accession>
<evidence type="ECO:0000259" key="2">
    <source>
        <dbReference type="PROSITE" id="PS50883"/>
    </source>
</evidence>
<dbReference type="InterPro" id="IPR001633">
    <property type="entry name" value="EAL_dom"/>
</dbReference>
<comment type="caution">
    <text evidence="4">The sequence shown here is derived from an EMBL/GenBank/DDBJ whole genome shotgun (WGS) entry which is preliminary data.</text>
</comment>
<dbReference type="InterPro" id="IPR014408">
    <property type="entry name" value="dGMP_Pdiesterase_EAL/HD-GYP"/>
</dbReference>
<dbReference type="Pfam" id="PF08668">
    <property type="entry name" value="HDOD"/>
    <property type="match status" value="1"/>
</dbReference>
<keyword evidence="5" id="KW-1185">Reference proteome</keyword>
<dbReference type="PROSITE" id="PS50883">
    <property type="entry name" value="EAL"/>
    <property type="match status" value="1"/>
</dbReference>
<protein>
    <submittedName>
        <fullName evidence="4">HDOD domain-containing protein</fullName>
    </submittedName>
</protein>
<dbReference type="PROSITE" id="PS51833">
    <property type="entry name" value="HDOD"/>
    <property type="match status" value="1"/>
</dbReference>
<feature type="domain" description="HDOD" evidence="3">
    <location>
        <begin position="199"/>
        <end position="390"/>
    </location>
</feature>
<feature type="domain" description="EAL" evidence="2">
    <location>
        <begin position="1"/>
        <end position="205"/>
    </location>
</feature>
<dbReference type="Gene3D" id="1.10.3210.10">
    <property type="entry name" value="Hypothetical protein af1432"/>
    <property type="match status" value="1"/>
</dbReference>
<evidence type="ECO:0000313" key="5">
    <source>
        <dbReference type="Proteomes" id="UP000606499"/>
    </source>
</evidence>
<evidence type="ECO:0000259" key="3">
    <source>
        <dbReference type="PROSITE" id="PS51833"/>
    </source>
</evidence>
<dbReference type="PANTHER" id="PTHR33525">
    <property type="match status" value="1"/>
</dbReference>
<dbReference type="Gene3D" id="3.20.20.450">
    <property type="entry name" value="EAL domain"/>
    <property type="match status" value="1"/>
</dbReference>
<dbReference type="InterPro" id="IPR035919">
    <property type="entry name" value="EAL_sf"/>
</dbReference>
<dbReference type="SUPFAM" id="SSF109604">
    <property type="entry name" value="HD-domain/PDEase-like"/>
    <property type="match status" value="1"/>
</dbReference>
<name>A0A923LTP4_9FIRM</name>
<feature type="region of interest" description="Disordered" evidence="1">
    <location>
        <begin position="416"/>
        <end position="442"/>
    </location>
</feature>
<organism evidence="4 5">
    <name type="scientific">Agathobaculum faecis</name>
    <dbReference type="NCBI Taxonomy" id="2763013"/>
    <lineage>
        <taxon>Bacteria</taxon>
        <taxon>Bacillati</taxon>
        <taxon>Bacillota</taxon>
        <taxon>Clostridia</taxon>
        <taxon>Eubacteriales</taxon>
        <taxon>Butyricicoccaceae</taxon>
        <taxon>Agathobaculum</taxon>
    </lineage>
</organism>
<dbReference type="InterPro" id="IPR013976">
    <property type="entry name" value="HDOD"/>
</dbReference>
<gene>
    <name evidence="4" type="ORF">H8S45_06510</name>
</gene>
<dbReference type="PANTHER" id="PTHR33525:SF4">
    <property type="entry name" value="CYCLIC DI-GMP PHOSPHODIESTERASE CDGJ"/>
    <property type="match status" value="1"/>
</dbReference>
<dbReference type="InterPro" id="IPR052340">
    <property type="entry name" value="RNase_Y/CdgJ"/>
</dbReference>
<feature type="compositionally biased region" description="Basic and acidic residues" evidence="1">
    <location>
        <begin position="431"/>
        <end position="442"/>
    </location>
</feature>
<sequence>MVKNKYIVRQAIKDADSHVLGYEIMYSNGNEAYGGDTGEDAAAAEAIYDFLMQNSEKALKDSCTFMTFTSSLLARRTPHLFKNDSLIIQIDDSVIIHPFAMHLVQQYAKEGYQIAVNDFQFMPRYLGMLEYISYIKLNMQTTGGNSAENVMRVAHSMNKRVIATGVDDQQKFDQARELGVYGMQGAFVADKLANKVHQSGYLRSNFFRLVVAVTREEPDVQEIEQIISMDVTLTYSLLKIANSAYFARRTQTTSVQQAIMTLGLNQIKRWVYLLSAGDQSAQELEDSEEFIKRSFMRASFAGELHRYMKQKPLTRSEAYLLGMFSTLGYLIDAPMEDILSDIPMVDELRNALLRHEGTAGKLLELIISYEKADWKQITENAEALGIPANLLTTIYFDCMEEVNRMWEQMLHPAMSEEEAADAQAALTAQPDNEKESLPREEN</sequence>
<evidence type="ECO:0000256" key="1">
    <source>
        <dbReference type="SAM" id="MobiDB-lite"/>
    </source>
</evidence>
<dbReference type="Pfam" id="PF00563">
    <property type="entry name" value="EAL"/>
    <property type="match status" value="1"/>
</dbReference>
<dbReference type="PIRSF" id="PIRSF003180">
    <property type="entry name" value="DiGMPpdiest_YuxH"/>
    <property type="match status" value="1"/>
</dbReference>
<dbReference type="RefSeq" id="WP_082397030.1">
    <property type="nucleotide sequence ID" value="NZ_JACOPL010000005.1"/>
</dbReference>
<dbReference type="AlphaFoldDB" id="A0A923LTP4"/>